<feature type="transmembrane region" description="Helical" evidence="2">
    <location>
        <begin position="177"/>
        <end position="197"/>
    </location>
</feature>
<feature type="region of interest" description="Disordered" evidence="1">
    <location>
        <begin position="32"/>
        <end position="99"/>
    </location>
</feature>
<proteinExistence type="predicted"/>
<evidence type="ECO:0008006" key="5">
    <source>
        <dbReference type="Google" id="ProtNLM"/>
    </source>
</evidence>
<feature type="transmembrane region" description="Helical" evidence="2">
    <location>
        <begin position="125"/>
        <end position="144"/>
    </location>
</feature>
<gene>
    <name evidence="3" type="ORF">GCM10010449_46120</name>
</gene>
<keyword evidence="2" id="KW-0812">Transmembrane</keyword>
<sequence>MWHADARSITYEGLWWKPPLGPVRLPPTDRPDFLCPDAGRLMPHARRTPDPAPVRTADRPIAEPTPPDMVRDMSNEFPPPPHDPKANPQPGLPSYTGPAQDPGYGYGYGPVAPLTMPGIVRAAQIVVWVLGGLTLLGVVGLAASGDPETAGAAAGVSLCLLVVGGFAFTFKNAGNGVRVTCIVLMSVQIALGVGGLASGNPGGILGLLGSIATVILLAQGAAGAWFKRPRTTL</sequence>
<dbReference type="EMBL" id="BAAAUG010000084">
    <property type="protein sequence ID" value="GAA3118827.1"/>
    <property type="molecule type" value="Genomic_DNA"/>
</dbReference>
<organism evidence="3 4">
    <name type="scientific">Streptomyces rectiviolaceus</name>
    <dbReference type="NCBI Taxonomy" id="332591"/>
    <lineage>
        <taxon>Bacteria</taxon>
        <taxon>Bacillati</taxon>
        <taxon>Actinomycetota</taxon>
        <taxon>Actinomycetes</taxon>
        <taxon>Kitasatosporales</taxon>
        <taxon>Streptomycetaceae</taxon>
        <taxon>Streptomyces</taxon>
    </lineage>
</organism>
<dbReference type="Proteomes" id="UP001501637">
    <property type="component" value="Unassembled WGS sequence"/>
</dbReference>
<evidence type="ECO:0000313" key="3">
    <source>
        <dbReference type="EMBL" id="GAA3118827.1"/>
    </source>
</evidence>
<evidence type="ECO:0000313" key="4">
    <source>
        <dbReference type="Proteomes" id="UP001501637"/>
    </source>
</evidence>
<feature type="transmembrane region" description="Helical" evidence="2">
    <location>
        <begin position="150"/>
        <end position="170"/>
    </location>
</feature>
<protein>
    <recommendedName>
        <fullName evidence="5">Integral membrane protein</fullName>
    </recommendedName>
</protein>
<name>A0ABP6MLP8_9ACTN</name>
<reference evidence="4" key="1">
    <citation type="journal article" date="2019" name="Int. J. Syst. Evol. Microbiol.">
        <title>The Global Catalogue of Microorganisms (GCM) 10K type strain sequencing project: providing services to taxonomists for standard genome sequencing and annotation.</title>
        <authorList>
            <consortium name="The Broad Institute Genomics Platform"/>
            <consortium name="The Broad Institute Genome Sequencing Center for Infectious Disease"/>
            <person name="Wu L."/>
            <person name="Ma J."/>
        </authorList>
    </citation>
    <scope>NUCLEOTIDE SEQUENCE [LARGE SCALE GENOMIC DNA]</scope>
    <source>
        <strain evidence="4">JCM 9092</strain>
    </source>
</reference>
<keyword evidence="2" id="KW-1133">Transmembrane helix</keyword>
<evidence type="ECO:0000256" key="1">
    <source>
        <dbReference type="SAM" id="MobiDB-lite"/>
    </source>
</evidence>
<comment type="caution">
    <text evidence="3">The sequence shown here is derived from an EMBL/GenBank/DDBJ whole genome shotgun (WGS) entry which is preliminary data.</text>
</comment>
<evidence type="ECO:0000256" key="2">
    <source>
        <dbReference type="SAM" id="Phobius"/>
    </source>
</evidence>
<accession>A0ABP6MLP8</accession>
<keyword evidence="4" id="KW-1185">Reference proteome</keyword>
<feature type="transmembrane region" description="Helical" evidence="2">
    <location>
        <begin position="203"/>
        <end position="226"/>
    </location>
</feature>
<keyword evidence="2" id="KW-0472">Membrane</keyword>